<feature type="region of interest" description="Disordered" evidence="1">
    <location>
        <begin position="71"/>
        <end position="90"/>
    </location>
</feature>
<evidence type="ECO:0000256" key="3">
    <source>
        <dbReference type="SAM" id="SignalP"/>
    </source>
</evidence>
<feature type="compositionally biased region" description="Low complexity" evidence="1">
    <location>
        <begin position="71"/>
        <end position="85"/>
    </location>
</feature>
<sequence length="308" mass="32799">MATVFGICMSVLWVGVLVETTTTFTPNRETSTDDMATTLNALMASFVEISPTGSDTTTSFVDVSTYSGGSGTASSMGTSSAGNGNIAPLTETSTLGKSEIASFPDTSPASSREISVTGTTPPVEHTESQRINSEREPTTITGDFTASVSHFTPDAVTSTEYKSSTVSRVISARTTPSKVSSVDSPEGLPSWAYVTFIVASLIIFVPLVTYGVMRCKNDLNVITVKNATGYDENSVATYKPEVDYPTFTMAGPGVAGRLSSPNNNYYKRPDGGFSLSDFYTFNRAPFRSLAGRSMHDVDPTRANYVKLN</sequence>
<organism evidence="4 5">
    <name type="scientific">Paralvinella palmiformis</name>
    <dbReference type="NCBI Taxonomy" id="53620"/>
    <lineage>
        <taxon>Eukaryota</taxon>
        <taxon>Metazoa</taxon>
        <taxon>Spiralia</taxon>
        <taxon>Lophotrochozoa</taxon>
        <taxon>Annelida</taxon>
        <taxon>Polychaeta</taxon>
        <taxon>Sedentaria</taxon>
        <taxon>Canalipalpata</taxon>
        <taxon>Terebellida</taxon>
        <taxon>Terebelliformia</taxon>
        <taxon>Alvinellidae</taxon>
        <taxon>Paralvinella</taxon>
    </lineage>
</organism>
<evidence type="ECO:0000256" key="1">
    <source>
        <dbReference type="SAM" id="MobiDB-lite"/>
    </source>
</evidence>
<keyword evidence="2" id="KW-1133">Transmembrane helix</keyword>
<gene>
    <name evidence="4" type="ORF">LSH36_35g07049</name>
</gene>
<dbReference type="Proteomes" id="UP001208570">
    <property type="component" value="Unassembled WGS sequence"/>
</dbReference>
<feature type="compositionally biased region" description="Polar residues" evidence="1">
    <location>
        <begin position="104"/>
        <end position="120"/>
    </location>
</feature>
<feature type="signal peptide" evidence="3">
    <location>
        <begin position="1"/>
        <end position="23"/>
    </location>
</feature>
<evidence type="ECO:0000313" key="5">
    <source>
        <dbReference type="Proteomes" id="UP001208570"/>
    </source>
</evidence>
<keyword evidence="2" id="KW-0812">Transmembrane</keyword>
<comment type="caution">
    <text evidence="4">The sequence shown here is derived from an EMBL/GenBank/DDBJ whole genome shotgun (WGS) entry which is preliminary data.</text>
</comment>
<name>A0AAD9K8P5_9ANNE</name>
<evidence type="ECO:0000256" key="2">
    <source>
        <dbReference type="SAM" id="Phobius"/>
    </source>
</evidence>
<dbReference type="AlphaFoldDB" id="A0AAD9K8P5"/>
<keyword evidence="3" id="KW-0732">Signal</keyword>
<keyword evidence="5" id="KW-1185">Reference proteome</keyword>
<keyword evidence="2" id="KW-0472">Membrane</keyword>
<dbReference type="EMBL" id="JAODUP010000035">
    <property type="protein sequence ID" value="KAK2166801.1"/>
    <property type="molecule type" value="Genomic_DNA"/>
</dbReference>
<accession>A0AAD9K8P5</accession>
<feature type="chain" id="PRO_5041964886" evidence="3">
    <location>
        <begin position="24"/>
        <end position="308"/>
    </location>
</feature>
<feature type="compositionally biased region" description="Basic and acidic residues" evidence="1">
    <location>
        <begin position="124"/>
        <end position="136"/>
    </location>
</feature>
<proteinExistence type="predicted"/>
<feature type="region of interest" description="Disordered" evidence="1">
    <location>
        <begin position="99"/>
        <end position="136"/>
    </location>
</feature>
<protein>
    <submittedName>
        <fullName evidence="4">Uncharacterized protein</fullName>
    </submittedName>
</protein>
<evidence type="ECO:0000313" key="4">
    <source>
        <dbReference type="EMBL" id="KAK2166801.1"/>
    </source>
</evidence>
<reference evidence="4" key="1">
    <citation type="journal article" date="2023" name="Mol. Biol. Evol.">
        <title>Third-Generation Sequencing Reveals the Adaptive Role of the Epigenome in Three Deep-Sea Polychaetes.</title>
        <authorList>
            <person name="Perez M."/>
            <person name="Aroh O."/>
            <person name="Sun Y."/>
            <person name="Lan Y."/>
            <person name="Juniper S.K."/>
            <person name="Young C.R."/>
            <person name="Angers B."/>
            <person name="Qian P.Y."/>
        </authorList>
    </citation>
    <scope>NUCLEOTIDE SEQUENCE</scope>
    <source>
        <strain evidence="4">P08H-3</strain>
    </source>
</reference>
<feature type="transmembrane region" description="Helical" evidence="2">
    <location>
        <begin position="191"/>
        <end position="213"/>
    </location>
</feature>